<evidence type="ECO:0000313" key="1">
    <source>
        <dbReference type="EMBL" id="EFQ28017.1"/>
    </source>
</evidence>
<gene>
    <name evidence="1" type="ORF">GLRG_03161</name>
</gene>
<sequence length="72" mass="8039">MATNATDGSQIVPGLDHFVPASRINFADGLKIKEHLDAGGPVKSHFQQTRIVEERTTQNVLVETFLLRLRPR</sequence>
<reference evidence="2" key="1">
    <citation type="journal article" date="2012" name="Nat. Genet.">
        <title>Lifestyle transitions in plant pathogenic Colletotrichum fungi deciphered by genome and transcriptome analyses.</title>
        <authorList>
            <person name="O'Connell R.J."/>
            <person name="Thon M.R."/>
            <person name="Hacquard S."/>
            <person name="Amyotte S.G."/>
            <person name="Kleemann J."/>
            <person name="Torres M.F."/>
            <person name="Damm U."/>
            <person name="Buiate E.A."/>
            <person name="Epstein L."/>
            <person name="Alkan N."/>
            <person name="Altmueller J."/>
            <person name="Alvarado-Balderrama L."/>
            <person name="Bauser C.A."/>
            <person name="Becker C."/>
            <person name="Birren B.W."/>
            <person name="Chen Z."/>
            <person name="Choi J."/>
            <person name="Crouch J.A."/>
            <person name="Duvick J.P."/>
            <person name="Farman M.A."/>
            <person name="Gan P."/>
            <person name="Heiman D."/>
            <person name="Henrissat B."/>
            <person name="Howard R.J."/>
            <person name="Kabbage M."/>
            <person name="Koch C."/>
            <person name="Kracher B."/>
            <person name="Kubo Y."/>
            <person name="Law A.D."/>
            <person name="Lebrun M.-H."/>
            <person name="Lee Y.-H."/>
            <person name="Miyara I."/>
            <person name="Moore N."/>
            <person name="Neumann U."/>
            <person name="Nordstroem K."/>
            <person name="Panaccione D.G."/>
            <person name="Panstruga R."/>
            <person name="Place M."/>
            <person name="Proctor R.H."/>
            <person name="Prusky D."/>
            <person name="Rech G."/>
            <person name="Reinhardt R."/>
            <person name="Rollins J.A."/>
            <person name="Rounsley S."/>
            <person name="Schardl C.L."/>
            <person name="Schwartz D.C."/>
            <person name="Shenoy N."/>
            <person name="Shirasu K."/>
            <person name="Sikhakolli U.R."/>
            <person name="Stueber K."/>
            <person name="Sukno S.A."/>
            <person name="Sweigard J.A."/>
            <person name="Takano Y."/>
            <person name="Takahara H."/>
            <person name="Trail F."/>
            <person name="van der Does H.C."/>
            <person name="Voll L.M."/>
            <person name="Will I."/>
            <person name="Young S."/>
            <person name="Zeng Q."/>
            <person name="Zhang J."/>
            <person name="Zhou S."/>
            <person name="Dickman M.B."/>
            <person name="Schulze-Lefert P."/>
            <person name="Ver Loren van Themaat E."/>
            <person name="Ma L.-J."/>
            <person name="Vaillancourt L.J."/>
        </authorList>
    </citation>
    <scope>NUCLEOTIDE SEQUENCE [LARGE SCALE GENOMIC DNA]</scope>
    <source>
        <strain evidence="2">M1.001 / M2 / FGSC 10212</strain>
    </source>
</reference>
<dbReference type="OrthoDB" id="10013407at2759"/>
<dbReference type="STRING" id="645133.E3QAX9"/>
<evidence type="ECO:0000313" key="2">
    <source>
        <dbReference type="Proteomes" id="UP000008782"/>
    </source>
</evidence>
<proteinExistence type="predicted"/>
<organism evidence="2">
    <name type="scientific">Colletotrichum graminicola (strain M1.001 / M2 / FGSC 10212)</name>
    <name type="common">Maize anthracnose fungus</name>
    <name type="synonym">Glomerella graminicola</name>
    <dbReference type="NCBI Taxonomy" id="645133"/>
    <lineage>
        <taxon>Eukaryota</taxon>
        <taxon>Fungi</taxon>
        <taxon>Dikarya</taxon>
        <taxon>Ascomycota</taxon>
        <taxon>Pezizomycotina</taxon>
        <taxon>Sordariomycetes</taxon>
        <taxon>Hypocreomycetidae</taxon>
        <taxon>Glomerellales</taxon>
        <taxon>Glomerellaceae</taxon>
        <taxon>Colletotrichum</taxon>
        <taxon>Colletotrichum graminicola species complex</taxon>
    </lineage>
</organism>
<dbReference type="AlphaFoldDB" id="E3QAX9"/>
<dbReference type="VEuPathDB" id="FungiDB:GLRG_03161"/>
<dbReference type="RefSeq" id="XP_008092037.1">
    <property type="nucleotide sequence ID" value="XM_008093846.1"/>
</dbReference>
<keyword evidence="2" id="KW-1185">Reference proteome</keyword>
<dbReference type="HOGENOM" id="CLU_2722075_0_0_1"/>
<protein>
    <submittedName>
        <fullName evidence="1">Uncharacterized protein</fullName>
    </submittedName>
</protein>
<dbReference type="Proteomes" id="UP000008782">
    <property type="component" value="Unassembled WGS sequence"/>
</dbReference>
<accession>E3QAX9</accession>
<name>E3QAX9_COLGM</name>
<dbReference type="GeneID" id="24408526"/>
<dbReference type="EMBL" id="GG697339">
    <property type="protein sequence ID" value="EFQ28017.1"/>
    <property type="molecule type" value="Genomic_DNA"/>
</dbReference>